<feature type="compositionally biased region" description="Basic and acidic residues" evidence="1">
    <location>
        <begin position="1"/>
        <end position="11"/>
    </location>
</feature>
<name>A0ABP4RA60_9ACTN</name>
<evidence type="ECO:0000313" key="2">
    <source>
        <dbReference type="EMBL" id="GAA1641190.1"/>
    </source>
</evidence>
<protein>
    <recommendedName>
        <fullName evidence="4">Histidine phosphatase family protein</fullName>
    </recommendedName>
</protein>
<dbReference type="Gene3D" id="3.40.50.1240">
    <property type="entry name" value="Phosphoglycerate mutase-like"/>
    <property type="match status" value="1"/>
</dbReference>
<dbReference type="SUPFAM" id="SSF53254">
    <property type="entry name" value="Phosphoglycerate mutase-like"/>
    <property type="match status" value="1"/>
</dbReference>
<evidence type="ECO:0000313" key="3">
    <source>
        <dbReference type="Proteomes" id="UP001501319"/>
    </source>
</evidence>
<reference evidence="3" key="1">
    <citation type="journal article" date="2019" name="Int. J. Syst. Evol. Microbiol.">
        <title>The Global Catalogue of Microorganisms (GCM) 10K type strain sequencing project: providing services to taxonomists for standard genome sequencing and annotation.</title>
        <authorList>
            <consortium name="The Broad Institute Genomics Platform"/>
            <consortium name="The Broad Institute Genome Sequencing Center for Infectious Disease"/>
            <person name="Wu L."/>
            <person name="Ma J."/>
        </authorList>
    </citation>
    <scope>NUCLEOTIDE SEQUENCE [LARGE SCALE GENOMIC DNA]</scope>
    <source>
        <strain evidence="3">JCM 14306</strain>
    </source>
</reference>
<evidence type="ECO:0000256" key="1">
    <source>
        <dbReference type="SAM" id="MobiDB-lite"/>
    </source>
</evidence>
<feature type="region of interest" description="Disordered" evidence="1">
    <location>
        <begin position="1"/>
        <end position="20"/>
    </location>
</feature>
<dbReference type="RefSeq" id="WP_344112477.1">
    <property type="nucleotide sequence ID" value="NZ_BAAANE010000005.1"/>
</dbReference>
<sequence>MRRHTDNDGERLTQQGVADAEAIGQELQPPYSAFVSSGAERSTEMLGILRRAAGQEETPIQEAAGLRSAVEDRWRDAAKAAGKGADVEAIRAVDPEFVERESWLLGLTLRGIADGLPDGGRALVVGHSPTNEAAVLGLTGEVVPPDGQGRRDPVGRG</sequence>
<keyword evidence="3" id="KW-1185">Reference proteome</keyword>
<dbReference type="Proteomes" id="UP001501319">
    <property type="component" value="Unassembled WGS sequence"/>
</dbReference>
<dbReference type="InterPro" id="IPR029033">
    <property type="entry name" value="His_PPase_superfam"/>
</dbReference>
<evidence type="ECO:0008006" key="4">
    <source>
        <dbReference type="Google" id="ProtNLM"/>
    </source>
</evidence>
<proteinExistence type="predicted"/>
<dbReference type="EMBL" id="BAAANE010000005">
    <property type="protein sequence ID" value="GAA1641190.1"/>
    <property type="molecule type" value="Genomic_DNA"/>
</dbReference>
<gene>
    <name evidence="2" type="ORF">GCM10009744_33920</name>
</gene>
<accession>A0ABP4RA60</accession>
<comment type="caution">
    <text evidence="2">The sequence shown here is derived from an EMBL/GenBank/DDBJ whole genome shotgun (WGS) entry which is preliminary data.</text>
</comment>
<organism evidence="2 3">
    <name type="scientific">Kribbella alba</name>
    <dbReference type="NCBI Taxonomy" id="190197"/>
    <lineage>
        <taxon>Bacteria</taxon>
        <taxon>Bacillati</taxon>
        <taxon>Actinomycetota</taxon>
        <taxon>Actinomycetes</taxon>
        <taxon>Propionibacteriales</taxon>
        <taxon>Kribbellaceae</taxon>
        <taxon>Kribbella</taxon>
    </lineage>
</organism>